<dbReference type="PANTHER" id="PTHR35908:SF1">
    <property type="entry name" value="CONSERVED PROTEIN"/>
    <property type="match status" value="1"/>
</dbReference>
<keyword evidence="2" id="KW-0560">Oxidoreductase</keyword>
<protein>
    <submittedName>
        <fullName evidence="2">Catechol 2,3-dioxygenase-like lactoylglutathione lyase family enzyme</fullName>
    </submittedName>
</protein>
<evidence type="ECO:0000313" key="2">
    <source>
        <dbReference type="EMBL" id="NYD42427.1"/>
    </source>
</evidence>
<dbReference type="SUPFAM" id="SSF54593">
    <property type="entry name" value="Glyoxalase/Bleomycin resistance protein/Dihydroxybiphenyl dioxygenase"/>
    <property type="match status" value="1"/>
</dbReference>
<accession>A0A7Y9JB53</accession>
<reference evidence="2 3" key="1">
    <citation type="submission" date="2020-07" db="EMBL/GenBank/DDBJ databases">
        <title>Sequencing the genomes of 1000 actinobacteria strains.</title>
        <authorList>
            <person name="Klenk H.-P."/>
        </authorList>
    </citation>
    <scope>NUCLEOTIDE SEQUENCE [LARGE SCALE GENOMIC DNA]</scope>
    <source>
        <strain evidence="2 3">DSM 21350</strain>
    </source>
</reference>
<feature type="domain" description="Glyoxalase-like" evidence="1">
    <location>
        <begin position="12"/>
        <end position="137"/>
    </location>
</feature>
<dbReference type="GO" id="GO:0016829">
    <property type="term" value="F:lyase activity"/>
    <property type="evidence" value="ECO:0007669"/>
    <property type="project" value="UniProtKB-KW"/>
</dbReference>
<dbReference type="InterPro" id="IPR029068">
    <property type="entry name" value="Glyas_Bleomycin-R_OHBP_Dase"/>
</dbReference>
<dbReference type="Proteomes" id="UP000535511">
    <property type="component" value="Unassembled WGS sequence"/>
</dbReference>
<gene>
    <name evidence="2" type="ORF">BJZ21_002510</name>
</gene>
<dbReference type="Pfam" id="PF18029">
    <property type="entry name" value="Glyoxalase_6"/>
    <property type="match status" value="1"/>
</dbReference>
<evidence type="ECO:0000259" key="1">
    <source>
        <dbReference type="Pfam" id="PF18029"/>
    </source>
</evidence>
<evidence type="ECO:0000313" key="3">
    <source>
        <dbReference type="Proteomes" id="UP000535511"/>
    </source>
</evidence>
<dbReference type="AlphaFoldDB" id="A0A7Y9JB53"/>
<keyword evidence="3" id="KW-1185">Reference proteome</keyword>
<dbReference type="RefSeq" id="WP_343052123.1">
    <property type="nucleotide sequence ID" value="NZ_JACCBG010000001.1"/>
</dbReference>
<proteinExistence type="predicted"/>
<dbReference type="EMBL" id="JACCBG010000001">
    <property type="protein sequence ID" value="NYD42427.1"/>
    <property type="molecule type" value="Genomic_DNA"/>
</dbReference>
<keyword evidence="2" id="KW-0456">Lyase</keyword>
<dbReference type="Gene3D" id="3.10.180.10">
    <property type="entry name" value="2,3-Dihydroxybiphenyl 1,2-Dioxygenase, domain 1"/>
    <property type="match status" value="1"/>
</dbReference>
<keyword evidence="2" id="KW-0223">Dioxygenase</keyword>
<organism evidence="2 3">
    <name type="scientific">Nocardioides panaciterrulae</name>
    <dbReference type="NCBI Taxonomy" id="661492"/>
    <lineage>
        <taxon>Bacteria</taxon>
        <taxon>Bacillati</taxon>
        <taxon>Actinomycetota</taxon>
        <taxon>Actinomycetes</taxon>
        <taxon>Propionibacteriales</taxon>
        <taxon>Nocardioidaceae</taxon>
        <taxon>Nocardioides</taxon>
    </lineage>
</organism>
<sequence>MSERPAISLGTLCLDCDDAHAMAAFYGGLLGWEVTATEPDWVLMRDPAGGVGLSFQAEPAYEPPTWPEQPETQQKMMHLDVRVVPAAGGDPCGPAGQEALEAAVAVAVAAGGRLAEHQPREDLRVVLDPAGHPLCLFLH</sequence>
<comment type="caution">
    <text evidence="2">The sequence shown here is derived from an EMBL/GenBank/DDBJ whole genome shotgun (WGS) entry which is preliminary data.</text>
</comment>
<name>A0A7Y9JB53_9ACTN</name>
<dbReference type="InterPro" id="IPR041581">
    <property type="entry name" value="Glyoxalase_6"/>
</dbReference>
<dbReference type="PANTHER" id="PTHR35908">
    <property type="entry name" value="HYPOTHETICAL FUSION PROTEIN"/>
    <property type="match status" value="1"/>
</dbReference>
<dbReference type="GO" id="GO:0051213">
    <property type="term" value="F:dioxygenase activity"/>
    <property type="evidence" value="ECO:0007669"/>
    <property type="project" value="UniProtKB-KW"/>
</dbReference>